<dbReference type="GO" id="GO:0005674">
    <property type="term" value="C:transcription factor TFIIF complex"/>
    <property type="evidence" value="ECO:0007669"/>
    <property type="project" value="TreeGrafter"/>
</dbReference>
<feature type="compositionally biased region" description="Polar residues" evidence="8">
    <location>
        <begin position="460"/>
        <end position="477"/>
    </location>
</feature>
<evidence type="ECO:0000256" key="2">
    <source>
        <dbReference type="ARBA" id="ARBA00005249"/>
    </source>
</evidence>
<feature type="compositionally biased region" description="Polar residues" evidence="8">
    <location>
        <begin position="544"/>
        <end position="553"/>
    </location>
</feature>
<dbReference type="GO" id="GO:0016251">
    <property type="term" value="F:RNA polymerase II general transcription initiation factor activity"/>
    <property type="evidence" value="ECO:0007669"/>
    <property type="project" value="TreeGrafter"/>
</dbReference>
<dbReference type="PANTHER" id="PTHR13011">
    <property type="entry name" value="TFIIF-ALPHA"/>
    <property type="match status" value="1"/>
</dbReference>
<dbReference type="AlphaFoldDB" id="A0AAV6LAL0"/>
<evidence type="ECO:0000256" key="3">
    <source>
        <dbReference type="ARBA" id="ARBA00023015"/>
    </source>
</evidence>
<proteinExistence type="inferred from homology"/>
<dbReference type="Proteomes" id="UP000823749">
    <property type="component" value="Chromosome 2"/>
</dbReference>
<feature type="compositionally biased region" description="Polar residues" evidence="8">
    <location>
        <begin position="724"/>
        <end position="737"/>
    </location>
</feature>
<dbReference type="Gene3D" id="1.10.10.10">
    <property type="entry name" value="Winged helix-like DNA-binding domain superfamily/Winged helix DNA-binding domain"/>
    <property type="match status" value="2"/>
</dbReference>
<protein>
    <recommendedName>
        <fullName evidence="11">Transcription initiation factor IIF subunit alpha</fullName>
    </recommendedName>
</protein>
<feature type="compositionally biased region" description="Basic and acidic residues" evidence="8">
    <location>
        <begin position="501"/>
        <end position="514"/>
    </location>
</feature>
<organism evidence="9 10">
    <name type="scientific">Rhododendron griersonianum</name>
    <dbReference type="NCBI Taxonomy" id="479676"/>
    <lineage>
        <taxon>Eukaryota</taxon>
        <taxon>Viridiplantae</taxon>
        <taxon>Streptophyta</taxon>
        <taxon>Embryophyta</taxon>
        <taxon>Tracheophyta</taxon>
        <taxon>Spermatophyta</taxon>
        <taxon>Magnoliopsida</taxon>
        <taxon>eudicotyledons</taxon>
        <taxon>Gunneridae</taxon>
        <taxon>Pentapetalae</taxon>
        <taxon>asterids</taxon>
        <taxon>Ericales</taxon>
        <taxon>Ericaceae</taxon>
        <taxon>Ericoideae</taxon>
        <taxon>Rhodoreae</taxon>
        <taxon>Rhododendron</taxon>
    </lineage>
</organism>
<evidence type="ECO:0000256" key="6">
    <source>
        <dbReference type="ARBA" id="ARBA00023242"/>
    </source>
</evidence>
<keyword evidence="4" id="KW-0238">DNA-binding</keyword>
<evidence type="ECO:0000256" key="1">
    <source>
        <dbReference type="ARBA" id="ARBA00004123"/>
    </source>
</evidence>
<dbReference type="PANTHER" id="PTHR13011:SF0">
    <property type="entry name" value="GENERAL TRANSCRIPTION FACTOR IIF SUBUNIT 1"/>
    <property type="match status" value="1"/>
</dbReference>
<evidence type="ECO:0000256" key="5">
    <source>
        <dbReference type="ARBA" id="ARBA00023163"/>
    </source>
</evidence>
<feature type="compositionally biased region" description="Polar residues" evidence="8">
    <location>
        <begin position="945"/>
        <end position="966"/>
    </location>
</feature>
<dbReference type="Pfam" id="PF05793">
    <property type="entry name" value="TFIIF_alpha"/>
    <property type="match status" value="2"/>
</dbReference>
<dbReference type="GO" id="GO:0003677">
    <property type="term" value="F:DNA binding"/>
    <property type="evidence" value="ECO:0007669"/>
    <property type="project" value="UniProtKB-KW"/>
</dbReference>
<name>A0AAV6LAL0_9ERIC</name>
<feature type="compositionally biased region" description="Acidic residues" evidence="8">
    <location>
        <begin position="359"/>
        <end position="374"/>
    </location>
</feature>
<reference evidence="9" key="1">
    <citation type="submission" date="2020-08" db="EMBL/GenBank/DDBJ databases">
        <title>Plant Genome Project.</title>
        <authorList>
            <person name="Zhang R.-G."/>
        </authorList>
    </citation>
    <scope>NUCLEOTIDE SEQUENCE</scope>
    <source>
        <strain evidence="9">WSP0</strain>
        <tissue evidence="9">Leaf</tissue>
    </source>
</reference>
<keyword evidence="6" id="KW-0539">Nucleus</keyword>
<feature type="region of interest" description="Disordered" evidence="8">
    <location>
        <begin position="623"/>
        <end position="669"/>
    </location>
</feature>
<evidence type="ECO:0000313" key="10">
    <source>
        <dbReference type="Proteomes" id="UP000823749"/>
    </source>
</evidence>
<comment type="similarity">
    <text evidence="2">Belongs to the TFIIF alpha subunit family.</text>
</comment>
<gene>
    <name evidence="9" type="ORF">RHGRI_004344</name>
</gene>
<sequence>MCRTLISYEPTTSVNMEFLYMRFICIALRIPGIDDFFMIIAYKNVWWIGYLRSQSRAICLDDGFTVTPDDVPCLRCIWKAMNKLVFASECFLVVPHIKLGAQVVRVVLIVPVSGFWRTVVVVAWEYNVRACSSNDKNYFIGRFVTGLPSFSKKQSAENKWSIQKEGLQGRQVTDALREKYKNKPWLLEDETGQFQYHGHLEGAQSATYYLLMLQGKEFAAIPAGSWYNFNKVAQYKQLTLEEAEEKMKNRRKTADGYQRWMMKAANNGAAAFGEVEKFDDKESGAGGGRGRRKTSGDEEENNASDRGEEDEEEEEARKSRLGLNKRSGDDDEEGPRGGDLDMDDDDAEKGDDWEHEEIFTDDDEAVAIDPEEREDLAPEIPAPPEIKQDEEDEDETNEEEEGGLSKSGKELKKLLGRTGDLDDSDAEDDDDDDDLEDDTSPVLAPKQKDAPKEEPVDNSPLKQASSGSARGTPTTSKSKGKRKTNGDDVKASNIGAPPKKVKTENDVKPSKEEIALTSKSSVPTKVAAPSSSKMSTPSSSNASKIASTASSGPVTEDEIRAVLMQKTPVTTQDLVAKFKSRLKTKECRRLNPKADLMNGPFVIKDDVLFLEACTRIILGRDDHGGRSYGSGAETNRGGNSTAEGQRSSTGTTLKSQMRSSHFEDGGPTPTTRAWRFLALAEERLEIKAGVQMFQPSNISQAIGLARLQEETIEAIIRRARQPFKPTNSGWPPSTTPTMAIPKLTTTTGDEEDENKTNEENAEDEDDNEDVSLCELTKLRQVSTVRVYQERFEELGSRTTGLTEEFIVSFFVSGLKEEIKAGVQMFQPSNISQAIGLARLQEETIEAIIRRARQPFKPTNSGWPPSTTPTMAIPKLTTTTGVKSDSKFPTANSFVPKIPSSSTDEEDEKKTNEEDAEDEDDNEDMEDDTSPVLAPKQKDAPKEEPSYNSPLKQASSGSARGTPTTSKSKGKRKTNGDDVKASNKVAPPKKQRQKMYIFALIETCLMYEVKPSKEEIALTSESSVRCMLTKVAAPSSSKTTSTASSSNASKITSTASCAGPFTEHEIRAVLMQKTPVTTRDLVGKFKSRLKRKEDKDAFAALLRRISTIRKTNGPNYVVYG</sequence>
<dbReference type="GO" id="GO:0006367">
    <property type="term" value="P:transcription initiation at RNA polymerase II promoter"/>
    <property type="evidence" value="ECO:0007669"/>
    <property type="project" value="InterPro"/>
</dbReference>
<feature type="compositionally biased region" description="Basic and acidic residues" evidence="8">
    <location>
        <begin position="935"/>
        <end position="944"/>
    </location>
</feature>
<feature type="region of interest" description="Disordered" evidence="8">
    <location>
        <begin position="722"/>
        <end position="769"/>
    </location>
</feature>
<dbReference type="GO" id="GO:0001096">
    <property type="term" value="F:TFIIF-class transcription factor complex binding"/>
    <property type="evidence" value="ECO:0007669"/>
    <property type="project" value="TreeGrafter"/>
</dbReference>
<feature type="compositionally biased region" description="Acidic residues" evidence="8">
    <location>
        <begin position="421"/>
        <end position="439"/>
    </location>
</feature>
<feature type="compositionally biased region" description="Polar residues" evidence="8">
    <location>
        <begin position="632"/>
        <end position="659"/>
    </location>
</feature>
<dbReference type="InterPro" id="IPR036390">
    <property type="entry name" value="WH_DNA-bd_sf"/>
</dbReference>
<dbReference type="InterPro" id="IPR036388">
    <property type="entry name" value="WH-like_DNA-bd_sf"/>
</dbReference>
<dbReference type="GO" id="GO:0032968">
    <property type="term" value="P:positive regulation of transcription elongation by RNA polymerase II"/>
    <property type="evidence" value="ECO:0007669"/>
    <property type="project" value="InterPro"/>
</dbReference>
<dbReference type="InterPro" id="IPR008851">
    <property type="entry name" value="TFIIF-alpha"/>
</dbReference>
<evidence type="ECO:0008006" key="11">
    <source>
        <dbReference type="Google" id="ProtNLM"/>
    </source>
</evidence>
<comment type="subcellular location">
    <subcellularLocation>
        <location evidence="1">Nucleus</location>
    </subcellularLocation>
</comment>
<comment type="caution">
    <text evidence="9">The sequence shown here is derived from an EMBL/GenBank/DDBJ whole genome shotgun (WGS) entry which is preliminary data.</text>
</comment>
<feature type="compositionally biased region" description="Acidic residues" evidence="8">
    <location>
        <begin position="748"/>
        <end position="769"/>
    </location>
</feature>
<keyword evidence="3" id="KW-0805">Transcription regulation</keyword>
<feature type="compositionally biased region" description="Acidic residues" evidence="8">
    <location>
        <begin position="388"/>
        <end position="402"/>
    </location>
</feature>
<feature type="compositionally biased region" description="Basic and acidic residues" evidence="8">
    <location>
        <begin position="274"/>
        <end position="283"/>
    </location>
</feature>
<feature type="region of interest" description="Disordered" evidence="8">
    <location>
        <begin position="274"/>
        <end position="554"/>
    </location>
</feature>
<dbReference type="SUPFAM" id="SSF46785">
    <property type="entry name" value="Winged helix' DNA-binding domain"/>
    <property type="match status" value="2"/>
</dbReference>
<evidence type="ECO:0000256" key="8">
    <source>
        <dbReference type="SAM" id="MobiDB-lite"/>
    </source>
</evidence>
<dbReference type="SUPFAM" id="SSF50916">
    <property type="entry name" value="Rap30/74 interaction domains"/>
    <property type="match status" value="1"/>
</dbReference>
<evidence type="ECO:0000256" key="4">
    <source>
        <dbReference type="ARBA" id="ARBA00023125"/>
    </source>
</evidence>
<comment type="function">
    <text evidence="7">TFIIF is a general transcription initiation factor that binds to RNA polymerase II and helps to recruit it to the initiation complex in collaboration with TFIIB. It promotes transcription elongation.</text>
</comment>
<accession>A0AAV6LAL0</accession>
<keyword evidence="10" id="KW-1185">Reference proteome</keyword>
<dbReference type="EMBL" id="JACTNZ010000002">
    <property type="protein sequence ID" value="KAG5561281.1"/>
    <property type="molecule type" value="Genomic_DNA"/>
</dbReference>
<dbReference type="InterPro" id="IPR011039">
    <property type="entry name" value="TFIIF_interaction"/>
</dbReference>
<feature type="compositionally biased region" description="Acidic residues" evidence="8">
    <location>
        <begin position="297"/>
        <end position="314"/>
    </location>
</feature>
<feature type="compositionally biased region" description="Low complexity" evidence="8">
    <location>
        <begin position="530"/>
        <end position="543"/>
    </location>
</feature>
<evidence type="ECO:0000256" key="7">
    <source>
        <dbReference type="ARBA" id="ARBA00025232"/>
    </source>
</evidence>
<feature type="compositionally biased region" description="Acidic residues" evidence="8">
    <location>
        <begin position="340"/>
        <end position="349"/>
    </location>
</feature>
<feature type="compositionally biased region" description="Acidic residues" evidence="8">
    <location>
        <begin position="913"/>
        <end position="928"/>
    </location>
</feature>
<feature type="compositionally biased region" description="Basic and acidic residues" evidence="8">
    <location>
        <begin position="446"/>
        <end position="455"/>
    </location>
</feature>
<evidence type="ECO:0000313" key="9">
    <source>
        <dbReference type="EMBL" id="KAG5561281.1"/>
    </source>
</evidence>
<feature type="compositionally biased region" description="Polar residues" evidence="8">
    <location>
        <begin position="878"/>
        <end position="892"/>
    </location>
</feature>
<keyword evidence="5" id="KW-0804">Transcription</keyword>
<feature type="region of interest" description="Disordered" evidence="8">
    <location>
        <begin position="878"/>
        <end position="989"/>
    </location>
</feature>